<dbReference type="PROSITE" id="PS50112">
    <property type="entry name" value="PAS"/>
    <property type="match status" value="1"/>
</dbReference>
<gene>
    <name evidence="7" type="ORF">J057_00829</name>
</gene>
<dbReference type="RefSeq" id="WP_004578817.1">
    <property type="nucleotide sequence ID" value="NZ_AP028879.1"/>
</dbReference>
<accession>N6W3Q4</accession>
<dbReference type="HOGENOM" id="CLU_000445_11_28_6"/>
<sequence>MPKYNDNLANAERTSLPAFTEQDPPWKGQVLVGDDEPRLRASLCEILRHDGFNVDAAADGAAVCQHVQSGHYDLIVMNICMPGMTGLDVMAWLKATGSNIPILIISGLYDFTTLRRAVQMGAYDYLRKPYNVEELIRIVNEAVRAQRNASLQTTAHTAERIAEEFFRRALDYVPDVVFSLDEGGCINFLNNRVETLLGFRRKELMGQHLSCLVDDVNSAKLPHLLERRPSQKPFTCELELKTRINGIANLTCELTIMNTEDEHFWPPEYSGRPSTPVFFFGVARDITERKKTQESIEFRASHDSLTGLPNRSLFFDRLGLAVSQAQRYGKKLATMFIDLNDFKRVNDTYGHNVGDDLLQKVARRLKDCLRAGDTLCRYGGDEFTVLLPSLGDEKDVSAVAEKLLESLKNPFRLRDVDADVSVSASIGIALFPEDGAEAVALLQRADKAMYGIKQQKRSDYHFYGQKGPKARSGT</sequence>
<dbReference type="FunFam" id="3.30.70.270:FF:000001">
    <property type="entry name" value="Diguanylate cyclase domain protein"/>
    <property type="match status" value="1"/>
</dbReference>
<feature type="domain" description="PAS" evidence="5">
    <location>
        <begin position="162"/>
        <end position="209"/>
    </location>
</feature>
<dbReference type="NCBIfam" id="TIGR00254">
    <property type="entry name" value="GGDEF"/>
    <property type="match status" value="1"/>
</dbReference>
<dbReference type="InterPro" id="IPR052163">
    <property type="entry name" value="DGC-Regulatory_Protein"/>
</dbReference>
<dbReference type="Gene3D" id="3.40.50.2300">
    <property type="match status" value="1"/>
</dbReference>
<evidence type="ECO:0000259" key="6">
    <source>
        <dbReference type="PROSITE" id="PS50887"/>
    </source>
</evidence>
<evidence type="ECO:0000259" key="5">
    <source>
        <dbReference type="PROSITE" id="PS50112"/>
    </source>
</evidence>
<dbReference type="SMART" id="SM00267">
    <property type="entry name" value="GGDEF"/>
    <property type="match status" value="1"/>
</dbReference>
<feature type="domain" description="GGDEF" evidence="6">
    <location>
        <begin position="330"/>
        <end position="465"/>
    </location>
</feature>
<dbReference type="Pfam" id="PF00989">
    <property type="entry name" value="PAS"/>
    <property type="match status" value="1"/>
</dbReference>
<dbReference type="SUPFAM" id="SSF52172">
    <property type="entry name" value="CheY-like"/>
    <property type="match status" value="1"/>
</dbReference>
<dbReference type="GO" id="GO:0006355">
    <property type="term" value="P:regulation of DNA-templated transcription"/>
    <property type="evidence" value="ECO:0007669"/>
    <property type="project" value="InterPro"/>
</dbReference>
<dbReference type="eggNOG" id="COG5001">
    <property type="taxonomic scope" value="Bacteria"/>
</dbReference>
<dbReference type="Proteomes" id="UP000013165">
    <property type="component" value="Unassembled WGS sequence"/>
</dbReference>
<organism evidence="7 8">
    <name type="scientific">Marinobacter nanhaiticus D15-8W</name>
    <dbReference type="NCBI Taxonomy" id="626887"/>
    <lineage>
        <taxon>Bacteria</taxon>
        <taxon>Pseudomonadati</taxon>
        <taxon>Pseudomonadota</taxon>
        <taxon>Gammaproteobacteria</taxon>
        <taxon>Pseudomonadales</taxon>
        <taxon>Marinobacteraceae</taxon>
        <taxon>Marinobacter</taxon>
    </lineage>
</organism>
<dbReference type="SMART" id="SM00448">
    <property type="entry name" value="REC"/>
    <property type="match status" value="1"/>
</dbReference>
<evidence type="ECO:0000313" key="7">
    <source>
        <dbReference type="EMBL" id="ENO17165.1"/>
    </source>
</evidence>
<dbReference type="InterPro" id="IPR000160">
    <property type="entry name" value="GGDEF_dom"/>
</dbReference>
<evidence type="ECO:0000256" key="2">
    <source>
        <dbReference type="PROSITE-ProRule" id="PRU00169"/>
    </source>
</evidence>
<dbReference type="PANTHER" id="PTHR46663">
    <property type="entry name" value="DIGUANYLATE CYCLASE DGCT-RELATED"/>
    <property type="match status" value="1"/>
</dbReference>
<dbReference type="NCBIfam" id="TIGR00229">
    <property type="entry name" value="sensory_box"/>
    <property type="match status" value="1"/>
</dbReference>
<comment type="cofactor">
    <cofactor evidence="1">
        <name>Mg(2+)</name>
        <dbReference type="ChEBI" id="CHEBI:18420"/>
    </cofactor>
</comment>
<dbReference type="InterPro" id="IPR035965">
    <property type="entry name" value="PAS-like_dom_sf"/>
</dbReference>
<feature type="region of interest" description="Disordered" evidence="3">
    <location>
        <begin position="1"/>
        <end position="22"/>
    </location>
</feature>
<feature type="domain" description="Response regulatory" evidence="4">
    <location>
        <begin position="29"/>
        <end position="143"/>
    </location>
</feature>
<dbReference type="EMBL" id="APLQ01000005">
    <property type="protein sequence ID" value="ENO17165.1"/>
    <property type="molecule type" value="Genomic_DNA"/>
</dbReference>
<dbReference type="InterPro" id="IPR000014">
    <property type="entry name" value="PAS"/>
</dbReference>
<dbReference type="SUPFAM" id="SSF55073">
    <property type="entry name" value="Nucleotide cyclase"/>
    <property type="match status" value="1"/>
</dbReference>
<dbReference type="PANTHER" id="PTHR46663:SF3">
    <property type="entry name" value="SLL0267 PROTEIN"/>
    <property type="match status" value="1"/>
</dbReference>
<dbReference type="OrthoDB" id="766410at2"/>
<evidence type="ECO:0000259" key="4">
    <source>
        <dbReference type="PROSITE" id="PS50110"/>
    </source>
</evidence>
<dbReference type="InterPro" id="IPR029787">
    <property type="entry name" value="Nucleotide_cyclase"/>
</dbReference>
<name>N6W3Q4_9GAMM</name>
<dbReference type="PROSITE" id="PS50110">
    <property type="entry name" value="RESPONSE_REGULATORY"/>
    <property type="match status" value="1"/>
</dbReference>
<comment type="caution">
    <text evidence="7">The sequence shown here is derived from an EMBL/GenBank/DDBJ whole genome shotgun (WGS) entry which is preliminary data.</text>
</comment>
<dbReference type="Pfam" id="PF00990">
    <property type="entry name" value="GGDEF"/>
    <property type="match status" value="1"/>
</dbReference>
<evidence type="ECO:0000256" key="3">
    <source>
        <dbReference type="SAM" id="MobiDB-lite"/>
    </source>
</evidence>
<dbReference type="Gene3D" id="3.30.70.270">
    <property type="match status" value="1"/>
</dbReference>
<dbReference type="Pfam" id="PF00072">
    <property type="entry name" value="Response_reg"/>
    <property type="match status" value="1"/>
</dbReference>
<dbReference type="STRING" id="626887.J057_00829"/>
<dbReference type="InterPro" id="IPR011006">
    <property type="entry name" value="CheY-like_superfamily"/>
</dbReference>
<dbReference type="InterPro" id="IPR043128">
    <property type="entry name" value="Rev_trsase/Diguanyl_cyclase"/>
</dbReference>
<protein>
    <submittedName>
        <fullName evidence="7">Diguanylate cyclase</fullName>
    </submittedName>
</protein>
<reference evidence="7 8" key="1">
    <citation type="journal article" date="2013" name="Genome Announc.">
        <title>Genome Sequence of the Polycyclic Aromatic Hydrocarbon-Degrading Bacterium Strain Marinobacter nanhaiticus D15-8WT.</title>
        <authorList>
            <person name="Cui Z."/>
            <person name="Gao W."/>
            <person name="Li Q."/>
            <person name="Xu G."/>
            <person name="Zheng L."/>
        </authorList>
    </citation>
    <scope>NUCLEOTIDE SEQUENCE [LARGE SCALE GENOMIC DNA]</scope>
    <source>
        <strain evidence="7 8">D15-8W</strain>
    </source>
</reference>
<keyword evidence="8" id="KW-1185">Reference proteome</keyword>
<evidence type="ECO:0000313" key="8">
    <source>
        <dbReference type="Proteomes" id="UP000013165"/>
    </source>
</evidence>
<dbReference type="CDD" id="cd00130">
    <property type="entry name" value="PAS"/>
    <property type="match status" value="1"/>
</dbReference>
<dbReference type="GO" id="GO:0003824">
    <property type="term" value="F:catalytic activity"/>
    <property type="evidence" value="ECO:0007669"/>
    <property type="project" value="UniProtKB-ARBA"/>
</dbReference>
<comment type="caution">
    <text evidence="2">Lacks conserved residue(s) required for the propagation of feature annotation.</text>
</comment>
<evidence type="ECO:0000256" key="1">
    <source>
        <dbReference type="ARBA" id="ARBA00001946"/>
    </source>
</evidence>
<dbReference type="SMART" id="SM00091">
    <property type="entry name" value="PAS"/>
    <property type="match status" value="1"/>
</dbReference>
<dbReference type="PROSITE" id="PS50887">
    <property type="entry name" value="GGDEF"/>
    <property type="match status" value="1"/>
</dbReference>
<dbReference type="SUPFAM" id="SSF55785">
    <property type="entry name" value="PYP-like sensor domain (PAS domain)"/>
    <property type="match status" value="1"/>
</dbReference>
<dbReference type="InterPro" id="IPR013767">
    <property type="entry name" value="PAS_fold"/>
</dbReference>
<dbReference type="Gene3D" id="3.30.450.20">
    <property type="entry name" value="PAS domain"/>
    <property type="match status" value="1"/>
</dbReference>
<dbReference type="GO" id="GO:0000160">
    <property type="term" value="P:phosphorelay signal transduction system"/>
    <property type="evidence" value="ECO:0007669"/>
    <property type="project" value="InterPro"/>
</dbReference>
<dbReference type="CDD" id="cd01949">
    <property type="entry name" value="GGDEF"/>
    <property type="match status" value="1"/>
</dbReference>
<dbReference type="InterPro" id="IPR001789">
    <property type="entry name" value="Sig_transdc_resp-reg_receiver"/>
</dbReference>
<dbReference type="AlphaFoldDB" id="N6W3Q4"/>
<proteinExistence type="predicted"/>
<dbReference type="PATRIC" id="fig|626887.3.peg.152"/>